<dbReference type="EMBL" id="JAGSOH010000010">
    <property type="protein sequence ID" value="MBR7825886.1"/>
    <property type="molecule type" value="Genomic_DNA"/>
</dbReference>
<evidence type="ECO:0000256" key="1">
    <source>
        <dbReference type="SAM" id="Phobius"/>
    </source>
</evidence>
<evidence type="ECO:0000313" key="3">
    <source>
        <dbReference type="Proteomes" id="UP000676325"/>
    </source>
</evidence>
<feature type="transmembrane region" description="Helical" evidence="1">
    <location>
        <begin position="46"/>
        <end position="66"/>
    </location>
</feature>
<feature type="transmembrane region" description="Helical" evidence="1">
    <location>
        <begin position="24"/>
        <end position="40"/>
    </location>
</feature>
<proteinExistence type="predicted"/>
<evidence type="ECO:0000313" key="2">
    <source>
        <dbReference type="EMBL" id="MBR7825886.1"/>
    </source>
</evidence>
<keyword evidence="1" id="KW-0472">Membrane</keyword>
<keyword evidence="3" id="KW-1185">Reference proteome</keyword>
<name>A0A941E6C8_9ACTN</name>
<keyword evidence="1" id="KW-0812">Transmembrane</keyword>
<keyword evidence="1" id="KW-1133">Transmembrane helix</keyword>
<reference evidence="2" key="1">
    <citation type="submission" date="2021-04" db="EMBL/GenBank/DDBJ databases">
        <title>Genome based classification of Actinospica acidithermotolerans sp. nov., an actinobacterium isolated from an Indonesian hot spring.</title>
        <authorList>
            <person name="Kusuma A.B."/>
            <person name="Putra K.E."/>
            <person name="Nafisah S."/>
            <person name="Loh J."/>
            <person name="Nouioui I."/>
            <person name="Goodfellow M."/>
        </authorList>
    </citation>
    <scope>NUCLEOTIDE SEQUENCE</scope>
    <source>
        <strain evidence="2">MGRD01-02</strain>
    </source>
</reference>
<dbReference type="Proteomes" id="UP000676325">
    <property type="component" value="Unassembled WGS sequence"/>
</dbReference>
<comment type="caution">
    <text evidence="2">The sequence shown here is derived from an EMBL/GenBank/DDBJ whole genome shotgun (WGS) entry which is preliminary data.</text>
</comment>
<organism evidence="2 3">
    <name type="scientific">Actinospica acidithermotolerans</name>
    <dbReference type="NCBI Taxonomy" id="2828514"/>
    <lineage>
        <taxon>Bacteria</taxon>
        <taxon>Bacillati</taxon>
        <taxon>Actinomycetota</taxon>
        <taxon>Actinomycetes</taxon>
        <taxon>Catenulisporales</taxon>
        <taxon>Actinospicaceae</taxon>
        <taxon>Actinospica</taxon>
    </lineage>
</organism>
<protein>
    <submittedName>
        <fullName evidence="2">Uncharacterized protein</fullName>
    </submittedName>
</protein>
<dbReference type="RefSeq" id="WP_212517036.1">
    <property type="nucleotide sequence ID" value="NZ_JAGSOH010000010.1"/>
</dbReference>
<accession>A0A941E6C8</accession>
<dbReference type="AlphaFoldDB" id="A0A941E6C8"/>
<gene>
    <name evidence="2" type="ORF">KDK95_06165</name>
</gene>
<sequence length="69" mass="7724">MNTVVKRLKDFGAFWYDFVVGDDWRVAVVVLLALLATFGLSKTSVAAWWLMPAAVAVILPVSLWSARKR</sequence>